<dbReference type="VEuPathDB" id="VectorBase:LLONM1_011369"/>
<keyword evidence="2" id="KW-0539">Nucleus</keyword>
<reference evidence="6" key="3">
    <citation type="submission" date="2020-05" db="UniProtKB">
        <authorList>
            <consortium name="EnsemblMetazoa"/>
        </authorList>
    </citation>
    <scope>IDENTIFICATION</scope>
    <source>
        <strain evidence="6">Jacobina</strain>
    </source>
</reference>
<keyword evidence="7" id="KW-1185">Reference proteome</keyword>
<evidence type="ECO:0000256" key="1">
    <source>
        <dbReference type="ARBA" id="ARBA00004123"/>
    </source>
</evidence>
<reference evidence="5" key="2">
    <citation type="journal article" date="2020" name="BMC">
        <title>Leishmania infection induces a limited differential gene expression in the sand fly midgut.</title>
        <authorList>
            <person name="Coutinho-Abreu I.V."/>
            <person name="Serafim T.D."/>
            <person name="Meneses C."/>
            <person name="Kamhawi S."/>
            <person name="Oliveira F."/>
            <person name="Valenzuela J.G."/>
        </authorList>
    </citation>
    <scope>NUCLEOTIDE SEQUENCE</scope>
    <source>
        <strain evidence="5">Jacobina</strain>
        <tissue evidence="5">Midgut</tissue>
    </source>
</reference>
<feature type="compositionally biased region" description="Basic and acidic residues" evidence="3">
    <location>
        <begin position="194"/>
        <end position="210"/>
    </location>
</feature>
<dbReference type="Proteomes" id="UP000092461">
    <property type="component" value="Unassembled WGS sequence"/>
</dbReference>
<dbReference type="AlphaFoldDB" id="A0A1B0CL45"/>
<evidence type="ECO:0000313" key="5">
    <source>
        <dbReference type="EMBL" id="MBC1169742.1"/>
    </source>
</evidence>
<sequence>MWPTVVDMTRDECRSVLRRLELEAYSSVVSTFRAQGHLTEKKVGILRDLQGILHISADRHRSEARRVAHDEELNTVATKIYGQNTSHEWSREGRRTFPFFPRANIHTALTPAADAAAEEGVRNNSALPYPADTERMHKPLEQASTVPVVTENESLAMQLVPKATSRKDGKRTVPTQETPPAAKRRIVQAQVGGKAKEVPEMRRESPEKKTNAKRLKNLKWNSPKKSPLSDSEKSNLASRIMHSYASPAPLPGSLKRSMSDIRATLEEPGRATVQLLPQIATSKKDITTNLTKLTQLGAVTKIAGKKEEEERAPRIPIALQSNVKKVSVSSNSLAALITSNGGNIIKKIPSNMLANAAVVKTIPSSSLTPTPQQVAKPKVKIISQQITPAPLTPGTQVKIPAGLNLKTLQGRPDNIKIVTGPSGKMILKAVNEPVKVKVAPTPIKSVQTVLLPAPKAASPAMGSNNVFKLIKEPPKVFTVDPMENNVVVLDIQPEQPTVQQQEDVSFASQITEDTPVDILPASDDVLDSRANLRTIRAPKRTKVVTTDWEEELDTQTNHIRTRHKSGGEEMGGEEDSSVEYTYLPEGMEDETIEEDQVTLGDSSVDMMDDAIVEEQEEEDFHENGQMEGIEEEEEEEDAAQVEDINGAGGASKVSIETLITAGQILESNEMAMREQECSDIK</sequence>
<dbReference type="Gene3D" id="1.10.1240.40">
    <property type="entry name" value="ENT domain"/>
    <property type="match status" value="1"/>
</dbReference>
<dbReference type="SMART" id="SM01191">
    <property type="entry name" value="ENT"/>
    <property type="match status" value="1"/>
</dbReference>
<dbReference type="InterPro" id="IPR033482">
    <property type="entry name" value="EMSY"/>
</dbReference>
<evidence type="ECO:0000313" key="6">
    <source>
        <dbReference type="EnsemblMetazoa" id="LLOJ005332-PA"/>
    </source>
</evidence>
<feature type="region of interest" description="Disordered" evidence="3">
    <location>
        <begin position="615"/>
        <end position="649"/>
    </location>
</feature>
<reference evidence="7" key="1">
    <citation type="submission" date="2012-05" db="EMBL/GenBank/DDBJ databases">
        <title>Whole Genome Assembly of Lutzomyia longipalpis.</title>
        <authorList>
            <person name="Richards S."/>
            <person name="Qu C."/>
            <person name="Dillon R."/>
            <person name="Worley K."/>
            <person name="Scherer S."/>
            <person name="Batterton M."/>
            <person name="Taylor A."/>
            <person name="Hawes A."/>
            <person name="Hernandez B."/>
            <person name="Kovar C."/>
            <person name="Mandapat C."/>
            <person name="Pham C."/>
            <person name="Qu C."/>
            <person name="Jing C."/>
            <person name="Bess C."/>
            <person name="Bandaranaike D."/>
            <person name="Ngo D."/>
            <person name="Ongeri F."/>
            <person name="Arias F."/>
            <person name="Lara F."/>
            <person name="Weissenberger G."/>
            <person name="Kamau G."/>
            <person name="Han H."/>
            <person name="Shen H."/>
            <person name="Dinh H."/>
            <person name="Khalil I."/>
            <person name="Jones J."/>
            <person name="Shafer J."/>
            <person name="Jayaseelan J."/>
            <person name="Quiroz J."/>
            <person name="Blankenburg K."/>
            <person name="Nguyen L."/>
            <person name="Jackson L."/>
            <person name="Francisco L."/>
            <person name="Tang L.-Y."/>
            <person name="Pu L.-L."/>
            <person name="Perales L."/>
            <person name="Lorensuhewa L."/>
            <person name="Munidasa M."/>
            <person name="Coyle M."/>
            <person name="Taylor M."/>
            <person name="Puazo M."/>
            <person name="Firestine M."/>
            <person name="Scheel M."/>
            <person name="Javaid M."/>
            <person name="Wang M."/>
            <person name="Li M."/>
            <person name="Tabassum N."/>
            <person name="Saada N."/>
            <person name="Osuji N."/>
            <person name="Aqrawi P."/>
            <person name="Fu Q."/>
            <person name="Thornton R."/>
            <person name="Raj R."/>
            <person name="Goodspeed R."/>
            <person name="Mata R."/>
            <person name="Najjar R."/>
            <person name="Gubbala S."/>
            <person name="Lee S."/>
            <person name="Denson S."/>
            <person name="Patil S."/>
            <person name="Macmil S."/>
            <person name="Qi S."/>
            <person name="Matskevitch T."/>
            <person name="Palculict T."/>
            <person name="Mathew T."/>
            <person name="Vee V."/>
            <person name="Velamala V."/>
            <person name="Korchina V."/>
            <person name="Cai W."/>
            <person name="Liu W."/>
            <person name="Dai W."/>
            <person name="Zou X."/>
            <person name="Zhu Y."/>
            <person name="Zhang Y."/>
            <person name="Wu Y.-Q."/>
            <person name="Xin Y."/>
            <person name="Nazarath L."/>
            <person name="Kovar C."/>
            <person name="Han Y."/>
            <person name="Muzny D."/>
            <person name="Gibbs R."/>
        </authorList>
    </citation>
    <scope>NUCLEOTIDE SEQUENCE [LARGE SCALE GENOMIC DNA]</scope>
    <source>
        <strain evidence="7">Jacobina</strain>
    </source>
</reference>
<dbReference type="EMBL" id="GITU01001039">
    <property type="protein sequence ID" value="MBC1169742.1"/>
    <property type="molecule type" value="Transcribed_RNA"/>
</dbReference>
<feature type="domain" description="ENT" evidence="4">
    <location>
        <begin position="13"/>
        <end position="97"/>
    </location>
</feature>
<dbReference type="Pfam" id="PF03735">
    <property type="entry name" value="ENT"/>
    <property type="match status" value="1"/>
</dbReference>
<evidence type="ECO:0000259" key="4">
    <source>
        <dbReference type="PROSITE" id="PS51138"/>
    </source>
</evidence>
<dbReference type="SUPFAM" id="SSF158639">
    <property type="entry name" value="ENT-like"/>
    <property type="match status" value="1"/>
</dbReference>
<feature type="region of interest" description="Disordered" evidence="3">
    <location>
        <begin position="163"/>
        <end position="235"/>
    </location>
</feature>
<dbReference type="InterPro" id="IPR005491">
    <property type="entry name" value="ENT_dom"/>
</dbReference>
<dbReference type="PROSITE" id="PS51138">
    <property type="entry name" value="ENT"/>
    <property type="match status" value="1"/>
</dbReference>
<feature type="compositionally biased region" description="Acidic residues" evidence="3">
    <location>
        <begin position="628"/>
        <end position="640"/>
    </location>
</feature>
<proteinExistence type="predicted"/>
<dbReference type="PANTHER" id="PTHR16500">
    <property type="entry name" value="BRCA2-INTERACTING TRANSCRIPTIONAL REPRESSOR EMSY"/>
    <property type="match status" value="1"/>
</dbReference>
<protein>
    <submittedName>
        <fullName evidence="5">Putative brca2-interacting transcriptional repressor emsy</fullName>
    </submittedName>
</protein>
<evidence type="ECO:0000256" key="3">
    <source>
        <dbReference type="SAM" id="MobiDB-lite"/>
    </source>
</evidence>
<organism evidence="6 7">
    <name type="scientific">Lutzomyia longipalpis</name>
    <name type="common">Sand fly</name>
    <dbReference type="NCBI Taxonomy" id="7200"/>
    <lineage>
        <taxon>Eukaryota</taxon>
        <taxon>Metazoa</taxon>
        <taxon>Ecdysozoa</taxon>
        <taxon>Arthropoda</taxon>
        <taxon>Hexapoda</taxon>
        <taxon>Insecta</taxon>
        <taxon>Pterygota</taxon>
        <taxon>Neoptera</taxon>
        <taxon>Endopterygota</taxon>
        <taxon>Diptera</taxon>
        <taxon>Nematocera</taxon>
        <taxon>Psychodoidea</taxon>
        <taxon>Psychodidae</taxon>
        <taxon>Lutzomyia</taxon>
        <taxon>Lutzomyia</taxon>
    </lineage>
</organism>
<evidence type="ECO:0000313" key="7">
    <source>
        <dbReference type="Proteomes" id="UP000092461"/>
    </source>
</evidence>
<dbReference type="GO" id="GO:0005654">
    <property type="term" value="C:nucleoplasm"/>
    <property type="evidence" value="ECO:0007669"/>
    <property type="project" value="TreeGrafter"/>
</dbReference>
<dbReference type="InterPro" id="IPR036142">
    <property type="entry name" value="ENT_dom-like_sf"/>
</dbReference>
<dbReference type="PANTHER" id="PTHR16500:SF3">
    <property type="entry name" value="BRCA2-INTERACTING TRANSCRIPTIONAL REPRESSOR EMSY"/>
    <property type="match status" value="1"/>
</dbReference>
<dbReference type="GO" id="GO:0006355">
    <property type="term" value="P:regulation of DNA-templated transcription"/>
    <property type="evidence" value="ECO:0007669"/>
    <property type="project" value="InterPro"/>
</dbReference>
<dbReference type="VEuPathDB" id="VectorBase:LLOJ005332"/>
<dbReference type="EnsemblMetazoa" id="LLOJ005332-RA">
    <property type="protein sequence ID" value="LLOJ005332-PA"/>
    <property type="gene ID" value="LLOJ005332"/>
</dbReference>
<name>A0A1B0CL45_LUTLO</name>
<comment type="subcellular location">
    <subcellularLocation>
        <location evidence="1">Nucleus</location>
    </subcellularLocation>
</comment>
<dbReference type="EMBL" id="AJWK01016888">
    <property type="status" value="NOT_ANNOTATED_CDS"/>
    <property type="molecule type" value="Genomic_DNA"/>
</dbReference>
<evidence type="ECO:0000256" key="2">
    <source>
        <dbReference type="ARBA" id="ARBA00023242"/>
    </source>
</evidence>
<accession>A0A1B0CL45</accession>